<reference evidence="2 3" key="1">
    <citation type="submission" date="2021-06" db="EMBL/GenBank/DDBJ databases">
        <title>Caerostris extrusa draft genome.</title>
        <authorList>
            <person name="Kono N."/>
            <person name="Arakawa K."/>
        </authorList>
    </citation>
    <scope>NUCLEOTIDE SEQUENCE [LARGE SCALE GENOMIC DNA]</scope>
</reference>
<dbReference type="EMBL" id="BPLR01018937">
    <property type="protein sequence ID" value="GIZ03368.1"/>
    <property type="molecule type" value="Genomic_DNA"/>
</dbReference>
<keyword evidence="3" id="KW-1185">Reference proteome</keyword>
<dbReference type="AlphaFoldDB" id="A0AAV4Y8M6"/>
<feature type="region of interest" description="Disordered" evidence="1">
    <location>
        <begin position="1"/>
        <end position="45"/>
    </location>
</feature>
<protein>
    <submittedName>
        <fullName evidence="2">Uncharacterized protein</fullName>
    </submittedName>
</protein>
<proteinExistence type="predicted"/>
<name>A0AAV4Y8M6_CAEEX</name>
<feature type="compositionally biased region" description="Basic and acidic residues" evidence="1">
    <location>
        <begin position="13"/>
        <end position="26"/>
    </location>
</feature>
<comment type="caution">
    <text evidence="2">The sequence shown here is derived from an EMBL/GenBank/DDBJ whole genome shotgun (WGS) entry which is preliminary data.</text>
</comment>
<evidence type="ECO:0000256" key="1">
    <source>
        <dbReference type="SAM" id="MobiDB-lite"/>
    </source>
</evidence>
<evidence type="ECO:0000313" key="3">
    <source>
        <dbReference type="Proteomes" id="UP001054945"/>
    </source>
</evidence>
<dbReference type="Proteomes" id="UP001054945">
    <property type="component" value="Unassembled WGS sequence"/>
</dbReference>
<organism evidence="2 3">
    <name type="scientific">Caerostris extrusa</name>
    <name type="common">Bark spider</name>
    <name type="synonym">Caerostris bankana</name>
    <dbReference type="NCBI Taxonomy" id="172846"/>
    <lineage>
        <taxon>Eukaryota</taxon>
        <taxon>Metazoa</taxon>
        <taxon>Ecdysozoa</taxon>
        <taxon>Arthropoda</taxon>
        <taxon>Chelicerata</taxon>
        <taxon>Arachnida</taxon>
        <taxon>Araneae</taxon>
        <taxon>Araneomorphae</taxon>
        <taxon>Entelegynae</taxon>
        <taxon>Araneoidea</taxon>
        <taxon>Araneidae</taxon>
        <taxon>Caerostris</taxon>
    </lineage>
</organism>
<accession>A0AAV4Y8M6</accession>
<gene>
    <name evidence="2" type="ORF">CEXT_752011</name>
</gene>
<evidence type="ECO:0000313" key="2">
    <source>
        <dbReference type="EMBL" id="GIZ03368.1"/>
    </source>
</evidence>
<sequence>MNPNEPPPVQLTRRRDGRTLLTDREPAGTGSAESTPSWAQRAVPPNALHLPLRRTPCRRAGGPSRAVLLLTAKSPPTVRFAAFCLRLSGYEIVDEVSCFPREC</sequence>